<evidence type="ECO:0000256" key="2">
    <source>
        <dbReference type="ARBA" id="ARBA00010790"/>
    </source>
</evidence>
<evidence type="ECO:0000259" key="16">
    <source>
        <dbReference type="Pfam" id="PF00732"/>
    </source>
</evidence>
<dbReference type="Proteomes" id="UP000275137">
    <property type="component" value="Unassembled WGS sequence"/>
</dbReference>
<dbReference type="GO" id="GO:0004769">
    <property type="term" value="F:steroid Delta-isomerase activity"/>
    <property type="evidence" value="ECO:0007669"/>
    <property type="project" value="UniProtKB-EC"/>
</dbReference>
<feature type="domain" description="Glucose-methanol-choline oxidoreductase C-terminal" evidence="17">
    <location>
        <begin position="458"/>
        <end position="518"/>
    </location>
</feature>
<evidence type="ECO:0000256" key="13">
    <source>
        <dbReference type="ARBA" id="ARBA00049723"/>
    </source>
</evidence>
<keyword evidence="3" id="KW-0153">Cholesterol metabolism</keyword>
<keyword evidence="9" id="KW-0753">Steroid metabolism</keyword>
<dbReference type="GO" id="GO:0008203">
    <property type="term" value="P:cholesterol metabolic process"/>
    <property type="evidence" value="ECO:0007669"/>
    <property type="project" value="UniProtKB-KW"/>
</dbReference>
<protein>
    <recommendedName>
        <fullName evidence="14">Cholesterol oxidase</fullName>
        <ecNumber evidence="13">1.1.3.6</ecNumber>
        <ecNumber evidence="11">5.3.3.1</ecNumber>
    </recommendedName>
    <alternativeName>
        <fullName evidence="15">Cholesterol isomerase</fullName>
    </alternativeName>
</protein>
<dbReference type="InterPro" id="IPR007867">
    <property type="entry name" value="GMC_OxRtase_C"/>
</dbReference>
<dbReference type="Pfam" id="PF05199">
    <property type="entry name" value="GMC_oxred_C"/>
    <property type="match status" value="1"/>
</dbReference>
<keyword evidence="6" id="KW-0560">Oxidoreductase</keyword>
<evidence type="ECO:0000256" key="1">
    <source>
        <dbReference type="ARBA" id="ARBA00001974"/>
    </source>
</evidence>
<dbReference type="AlphaFoldDB" id="A0A3N0V3P0"/>
<evidence type="ECO:0000256" key="15">
    <source>
        <dbReference type="ARBA" id="ARBA00049778"/>
    </source>
</evidence>
<keyword evidence="7" id="KW-0443">Lipid metabolism</keyword>
<evidence type="ECO:0000313" key="19">
    <source>
        <dbReference type="Proteomes" id="UP000275137"/>
    </source>
</evidence>
<evidence type="ECO:0000313" key="18">
    <source>
        <dbReference type="EMBL" id="ROH87192.1"/>
    </source>
</evidence>
<evidence type="ECO:0000256" key="10">
    <source>
        <dbReference type="ARBA" id="ARBA00023235"/>
    </source>
</evidence>
<evidence type="ECO:0000256" key="6">
    <source>
        <dbReference type="ARBA" id="ARBA00023002"/>
    </source>
</evidence>
<evidence type="ECO:0000256" key="7">
    <source>
        <dbReference type="ARBA" id="ARBA00023098"/>
    </source>
</evidence>
<comment type="similarity">
    <text evidence="2">Belongs to the GMC oxidoreductase family.</text>
</comment>
<name>A0A3N0V3P0_9PROT</name>
<reference evidence="18 19" key="1">
    <citation type="submission" date="2018-10" db="EMBL/GenBank/DDBJ databases">
        <authorList>
            <person name="Chen W.-M."/>
        </authorList>
    </citation>
    <scope>NUCLEOTIDE SEQUENCE [LARGE SCALE GENOMIC DNA]</scope>
    <source>
        <strain evidence="18 19">H-5</strain>
    </source>
</reference>
<keyword evidence="19" id="KW-1185">Reference proteome</keyword>
<comment type="pathway">
    <text evidence="12">Steroid metabolism; cholesterol degradation.</text>
</comment>
<dbReference type="RefSeq" id="WP_123236993.1">
    <property type="nucleotide sequence ID" value="NZ_RJVP01000002.1"/>
</dbReference>
<keyword evidence="8" id="KW-1207">Sterol metabolism</keyword>
<evidence type="ECO:0000259" key="17">
    <source>
        <dbReference type="Pfam" id="PF05199"/>
    </source>
</evidence>
<dbReference type="EMBL" id="RJVP01000002">
    <property type="protein sequence ID" value="ROH87192.1"/>
    <property type="molecule type" value="Genomic_DNA"/>
</dbReference>
<evidence type="ECO:0000256" key="14">
    <source>
        <dbReference type="ARBA" id="ARBA00049744"/>
    </source>
</evidence>
<evidence type="ECO:0000256" key="4">
    <source>
        <dbReference type="ARBA" id="ARBA00022630"/>
    </source>
</evidence>
<dbReference type="GO" id="GO:0016995">
    <property type="term" value="F:cholesterol oxidase activity"/>
    <property type="evidence" value="ECO:0007669"/>
    <property type="project" value="UniProtKB-EC"/>
</dbReference>
<dbReference type="InterPro" id="IPR036188">
    <property type="entry name" value="FAD/NAD-bd_sf"/>
</dbReference>
<sequence length="531" mass="58571">MAQFEFDAVVIGSGFGGAVSACRLSEQGQKVLVLERGRRWTPQTYPRDANDAWLWNQDKPHQCNGWADLRTFSDMWVAAGAGVGGGSLIYANVSVEAKPEAFARGWPAAISYEALKPYYDRVGQMLSVSELPATQFNARTRLMKEGAEKCGWGDRFRTVPLAVSFDPDWNENLPDARHDHHSKRFTNPHGREQGTCVQCGNCDIGCQVSAKNTLDLNYLAVAEDHGAEIRPLHLVEYLQPLPDGGWRIHYDVLANGKRKRGTVSAQRVILAAGSIGSTELLLRSRDQYRTLPGLSACLGKGWAFNGDFVTPAFYTKRTIAPSHGVTISSAIDLLDRSFQGEALFIEDGGVPNLATDFVRRRLKHLPHGKLRRLWQQIGQVSETADPLAGMMPWFGQAIDAADGRLYLGRRWYAPWQRQLKIDWRFQRSESAVEAMIAVHKQLSAATGGEAVVPATWTKLRNLITPHPLGGCNMGLTAANGVTNANGEVFGYQNLYVMDGAVIPRAIGLNPSRTIAALAERNCEILCQQLRT</sequence>
<dbReference type="EC" id="1.1.3.6" evidence="13"/>
<proteinExistence type="inferred from homology"/>
<evidence type="ECO:0000256" key="11">
    <source>
        <dbReference type="ARBA" id="ARBA00038856"/>
    </source>
</evidence>
<dbReference type="InterPro" id="IPR000172">
    <property type="entry name" value="GMC_OxRdtase_N"/>
</dbReference>
<keyword evidence="4" id="KW-0285">Flavoprotein</keyword>
<accession>A0A3N0V3P0</accession>
<dbReference type="PANTHER" id="PTHR47470:SF1">
    <property type="entry name" value="FAD-DEPENDENT OXIDOREDUCTASE 2 FAD BINDING DOMAIN-CONTAINING PROTEIN"/>
    <property type="match status" value="1"/>
</dbReference>
<dbReference type="InterPro" id="IPR052542">
    <property type="entry name" value="Cholesterol_Oxidase"/>
</dbReference>
<feature type="domain" description="Glucose-methanol-choline oxidoreductase N-terminal" evidence="16">
    <location>
        <begin position="73"/>
        <end position="153"/>
    </location>
</feature>
<dbReference type="Pfam" id="PF00732">
    <property type="entry name" value="GMC_oxred_N"/>
    <property type="match status" value="1"/>
</dbReference>
<comment type="cofactor">
    <cofactor evidence="1">
        <name>FAD</name>
        <dbReference type="ChEBI" id="CHEBI:57692"/>
    </cofactor>
</comment>
<evidence type="ECO:0000256" key="9">
    <source>
        <dbReference type="ARBA" id="ARBA00023221"/>
    </source>
</evidence>
<evidence type="ECO:0000256" key="5">
    <source>
        <dbReference type="ARBA" id="ARBA00022827"/>
    </source>
</evidence>
<dbReference type="GO" id="GO:0050660">
    <property type="term" value="F:flavin adenine dinucleotide binding"/>
    <property type="evidence" value="ECO:0007669"/>
    <property type="project" value="InterPro"/>
</dbReference>
<dbReference type="PANTHER" id="PTHR47470">
    <property type="entry name" value="CHOLESTEROL OXIDASE"/>
    <property type="match status" value="1"/>
</dbReference>
<keyword evidence="5" id="KW-0274">FAD</keyword>
<gene>
    <name evidence="18" type="ORF">ED236_05835</name>
</gene>
<evidence type="ECO:0000256" key="3">
    <source>
        <dbReference type="ARBA" id="ARBA00022548"/>
    </source>
</evidence>
<organism evidence="18 19">
    <name type="scientific">Pseudomethylobacillus aquaticus</name>
    <dbReference type="NCBI Taxonomy" id="2676064"/>
    <lineage>
        <taxon>Bacteria</taxon>
        <taxon>Pseudomonadati</taxon>
        <taxon>Pseudomonadota</taxon>
        <taxon>Betaproteobacteria</taxon>
        <taxon>Nitrosomonadales</taxon>
        <taxon>Methylophilaceae</taxon>
        <taxon>Pseudomethylobacillus</taxon>
    </lineage>
</organism>
<dbReference type="EC" id="5.3.3.1" evidence="11"/>
<dbReference type="Pfam" id="PF13450">
    <property type="entry name" value="NAD_binding_8"/>
    <property type="match status" value="1"/>
</dbReference>
<keyword evidence="10" id="KW-0413">Isomerase</keyword>
<dbReference type="SUPFAM" id="SSF51905">
    <property type="entry name" value="FAD/NAD(P)-binding domain"/>
    <property type="match status" value="1"/>
</dbReference>
<dbReference type="Gene3D" id="3.50.50.60">
    <property type="entry name" value="FAD/NAD(P)-binding domain"/>
    <property type="match status" value="3"/>
</dbReference>
<comment type="caution">
    <text evidence="18">The sequence shown here is derived from an EMBL/GenBank/DDBJ whole genome shotgun (WGS) entry which is preliminary data.</text>
</comment>
<evidence type="ECO:0000256" key="8">
    <source>
        <dbReference type="ARBA" id="ARBA00023166"/>
    </source>
</evidence>
<evidence type="ECO:0000256" key="12">
    <source>
        <dbReference type="ARBA" id="ARBA00049645"/>
    </source>
</evidence>